<dbReference type="AlphaFoldDB" id="A0A6J7HNS9"/>
<gene>
    <name evidence="2" type="ORF">UFOPK3472_03427</name>
</gene>
<evidence type="ECO:0000256" key="1">
    <source>
        <dbReference type="SAM" id="MobiDB-lite"/>
    </source>
</evidence>
<evidence type="ECO:0000313" key="2">
    <source>
        <dbReference type="EMBL" id="CAB4918055.1"/>
    </source>
</evidence>
<reference evidence="2" key="1">
    <citation type="submission" date="2020-05" db="EMBL/GenBank/DDBJ databases">
        <authorList>
            <person name="Chiriac C."/>
            <person name="Salcher M."/>
            <person name="Ghai R."/>
            <person name="Kavagutti S V."/>
        </authorList>
    </citation>
    <scope>NUCLEOTIDE SEQUENCE</scope>
</reference>
<feature type="region of interest" description="Disordered" evidence="1">
    <location>
        <begin position="1"/>
        <end position="43"/>
    </location>
</feature>
<feature type="compositionally biased region" description="Polar residues" evidence="1">
    <location>
        <begin position="18"/>
        <end position="31"/>
    </location>
</feature>
<accession>A0A6J7HNS9</accession>
<organism evidence="2">
    <name type="scientific">freshwater metagenome</name>
    <dbReference type="NCBI Taxonomy" id="449393"/>
    <lineage>
        <taxon>unclassified sequences</taxon>
        <taxon>metagenomes</taxon>
        <taxon>ecological metagenomes</taxon>
    </lineage>
</organism>
<name>A0A6J7HNS9_9ZZZZ</name>
<protein>
    <submittedName>
        <fullName evidence="2">Unannotated protein</fullName>
    </submittedName>
</protein>
<proteinExistence type="predicted"/>
<sequence>MSQISFSSGPGDDRRAASTISPSTDLTMSSERLSRIRHTTLTRGRSISPASNAFFTSGSRVCRATPTETYASATVAEHPNATAISVRPYRL</sequence>
<dbReference type="EMBL" id="CAFBLX010000336">
    <property type="protein sequence ID" value="CAB4918055.1"/>
    <property type="molecule type" value="Genomic_DNA"/>
</dbReference>